<evidence type="ECO:0000313" key="2">
    <source>
        <dbReference type="Proteomes" id="UP000626092"/>
    </source>
</evidence>
<accession>A0A834HCP1</accession>
<evidence type="ECO:0000313" key="1">
    <source>
        <dbReference type="EMBL" id="KAF7151568.1"/>
    </source>
</evidence>
<organism evidence="1 2">
    <name type="scientific">Rhododendron simsii</name>
    <name type="common">Sims's rhododendron</name>
    <dbReference type="NCBI Taxonomy" id="118357"/>
    <lineage>
        <taxon>Eukaryota</taxon>
        <taxon>Viridiplantae</taxon>
        <taxon>Streptophyta</taxon>
        <taxon>Embryophyta</taxon>
        <taxon>Tracheophyta</taxon>
        <taxon>Spermatophyta</taxon>
        <taxon>Magnoliopsida</taxon>
        <taxon>eudicotyledons</taxon>
        <taxon>Gunneridae</taxon>
        <taxon>Pentapetalae</taxon>
        <taxon>asterids</taxon>
        <taxon>Ericales</taxon>
        <taxon>Ericaceae</taxon>
        <taxon>Ericoideae</taxon>
        <taxon>Rhodoreae</taxon>
        <taxon>Rhododendron</taxon>
    </lineage>
</organism>
<proteinExistence type="predicted"/>
<reference evidence="1" key="1">
    <citation type="submission" date="2019-11" db="EMBL/GenBank/DDBJ databases">
        <authorList>
            <person name="Liu Y."/>
            <person name="Hou J."/>
            <person name="Li T.-Q."/>
            <person name="Guan C.-H."/>
            <person name="Wu X."/>
            <person name="Wu H.-Z."/>
            <person name="Ling F."/>
            <person name="Zhang R."/>
            <person name="Shi X.-G."/>
            <person name="Ren J.-P."/>
            <person name="Chen E.-F."/>
            <person name="Sun J.-M."/>
        </authorList>
    </citation>
    <scope>NUCLEOTIDE SEQUENCE</scope>
    <source>
        <strain evidence="1">Adult_tree_wgs_1</strain>
        <tissue evidence="1">Leaves</tissue>
    </source>
</reference>
<comment type="caution">
    <text evidence="1">The sequence shown here is derived from an EMBL/GenBank/DDBJ whole genome shotgun (WGS) entry which is preliminary data.</text>
</comment>
<name>A0A834HCP1_RHOSS</name>
<dbReference type="AlphaFoldDB" id="A0A834HCP1"/>
<sequence>MTWSSKLKIGEWIEKLHTAASYLCIDLESQVHKIKMAMEGGGGGTLSELYQRSKRLLLTTRDGLERLERLEFSSSNSGVDSPELSFSVKRDIGQIQLLCVEMDRLWRSIAAKSQRDLWKSGDGGGLWRCRGGAAAAWMQQVLRGHSGGGNLRAEMVGGSG</sequence>
<dbReference type="EMBL" id="WJXA01000002">
    <property type="protein sequence ID" value="KAF7151568.1"/>
    <property type="molecule type" value="Genomic_DNA"/>
</dbReference>
<dbReference type="OrthoDB" id="158360at2759"/>
<gene>
    <name evidence="1" type="ORF">RHSIM_Rhsim02G0195800</name>
</gene>
<dbReference type="Proteomes" id="UP000626092">
    <property type="component" value="Unassembled WGS sequence"/>
</dbReference>
<keyword evidence="2" id="KW-1185">Reference proteome</keyword>
<protein>
    <submittedName>
        <fullName evidence="1">Uncharacterized protein</fullName>
    </submittedName>
</protein>